<dbReference type="Gene3D" id="3.40.950.10">
    <property type="entry name" value="Fe-only Hydrogenase (Larger Subunit), Chain L, domain 3"/>
    <property type="match status" value="2"/>
</dbReference>
<sequence length="974" mass="106502">MAPVIGANPSFSAAVKLADLDDYLAPAQNCVVPLLTEKPQHDQASTTPVSGRAGRNGPAGLGRTAIQPVDSVHRDEFNQGPRVNDTREHQRANLIRLARPSRATASVGADHGTLAGGNRNREGVANARVETGNNAPYHSSAQMKENAVDGGIDNGLEPSTAVAKVSLYDCLACSGCVTSAEAVLLDHHSVDQFLQSVRNSSARSVTVVSVSFQSIIALAHEFRSSPGKTLRRLSTLFRLAGATYVLHTQVSDAVAVLEAEREFVRRYREAAGRAARETARLKTTDEGSREQQGNLSSAPRTGHSIDETTLPRVPGNGLLPVLTSFCPGLVCYAEKSLHPSLLPYFSRVRSSQQVQGVLVKGLLRESHNARSFFFRWRVANPLTNWFVSTMMKCTLSRYCHLTAASDGPVYQSPAFNSLVMTENGDTHSADGDVSRFRVQGDSGAPANVEWRRWSEELTPKDIFHVCVMPCFDKKLEAARPEFRTHVASASDGRVSTSAVSRHVPLSGSSDEAVASPRRTSQSDGGVPDVDLVLATNEVLTLMQRLNLTFDELDESPVDEFCDDFSRLACQISLSLGSSVADHPLVSDATCSLTQGAAPEDSTLQMTRRPSDQEKSTTSSVNLDPESRRMDAELIRPSEFLSGSGGYTDRVFRRAAWELFGVRVEGPLQFTHGRNEDYKEVALVVDGEEKLRFAIAYGFRNIRNVVQRLKREVGEETSGHNSRDRVRSTLWDPSNLESTAPPHDDILIDGTAPNLTGMSRGRSKRTQRPFPHFIELAACPGGCLNGAGQTLSQWGTERGASNNSDGYNSRNSISNEVIINGKVKYKAERANDSDVVGPSGGNAGEEDAPGKVDASSVRPDCEAKKPLSYLTELLQSSFAFHDPLRWREVEQAYTYLQGRVPSASKTVTEEPAKMNKRQWSQLRHVRGRKESEAAVDWWQGAMNEEEEWEDLYTDFKSVSHTFASSSSATMASLKW</sequence>
<protein>
    <submittedName>
        <fullName evidence="8 9">Iron only hydrogenase large subunit, C-terminal domain-containing protein</fullName>
    </submittedName>
</protein>
<dbReference type="AlphaFoldDB" id="F0VE26"/>
<evidence type="ECO:0000256" key="2">
    <source>
        <dbReference type="ARBA" id="ARBA00022485"/>
    </source>
</evidence>
<proteinExistence type="inferred from homology"/>
<feature type="region of interest" description="Disordered" evidence="6">
    <location>
        <begin position="711"/>
        <end position="765"/>
    </location>
</feature>
<feature type="region of interest" description="Disordered" evidence="6">
    <location>
        <begin position="829"/>
        <end position="857"/>
    </location>
</feature>
<reference evidence="8" key="2">
    <citation type="submission" date="2011-03" db="EMBL/GenBank/DDBJ databases">
        <title>Comparative genomics and transcriptomics of Neospora caninum and Toxoplasma gondii.</title>
        <authorList>
            <person name="Reid A.J."/>
            <person name="Sohal A."/>
            <person name="Harris D."/>
            <person name="Quail M."/>
            <person name="Sanders M."/>
            <person name="Berriman M."/>
            <person name="Wastling J.M."/>
            <person name="Pain A."/>
        </authorList>
    </citation>
    <scope>NUCLEOTIDE SEQUENCE</scope>
    <source>
        <strain evidence="8">Liverpool</strain>
    </source>
</reference>
<dbReference type="GO" id="GO:0051539">
    <property type="term" value="F:4 iron, 4 sulfur cluster binding"/>
    <property type="evidence" value="ECO:0007669"/>
    <property type="project" value="UniProtKB-KW"/>
</dbReference>
<dbReference type="GeneID" id="13444678"/>
<evidence type="ECO:0000313" key="10">
    <source>
        <dbReference type="Proteomes" id="UP000007494"/>
    </source>
</evidence>
<feature type="region of interest" description="Disordered" evidence="6">
    <location>
        <begin position="36"/>
        <end position="64"/>
    </location>
</feature>
<feature type="region of interest" description="Disordered" evidence="6">
    <location>
        <begin position="497"/>
        <end position="528"/>
    </location>
</feature>
<keyword evidence="3" id="KW-0479">Metal-binding</keyword>
<feature type="region of interest" description="Disordered" evidence="6">
    <location>
        <begin position="595"/>
        <end position="626"/>
    </location>
</feature>
<evidence type="ECO:0000256" key="1">
    <source>
        <dbReference type="ARBA" id="ARBA00006596"/>
    </source>
</evidence>
<dbReference type="InterPro" id="IPR009016">
    <property type="entry name" value="Fe_hydrogenase"/>
</dbReference>
<dbReference type="OMA" id="LNFDYVY"/>
<dbReference type="Gene3D" id="3.40.50.1780">
    <property type="match status" value="1"/>
</dbReference>
<evidence type="ECO:0000313" key="9">
    <source>
        <dbReference type="EMBL" id="CEL65930.1"/>
    </source>
</evidence>
<dbReference type="Proteomes" id="UP000007494">
    <property type="component" value="Chromosome VI"/>
</dbReference>
<feature type="domain" description="Iron hydrogenase large subunit C-terminal" evidence="7">
    <location>
        <begin position="453"/>
        <end position="485"/>
    </location>
</feature>
<dbReference type="EMBL" id="FR823387">
    <property type="protein sequence ID" value="CBZ51969.1"/>
    <property type="molecule type" value="Genomic_DNA"/>
</dbReference>
<keyword evidence="5" id="KW-0411">Iron-sulfur</keyword>
<reference evidence="10" key="3">
    <citation type="journal article" date="2012" name="PLoS Pathog.">
        <title>Comparative genomics of the apicomplexan parasites Toxoplasma gondii and Neospora caninum: Coccidia differing in host range and transmission strategy.</title>
        <authorList>
            <person name="Reid A.J."/>
            <person name="Vermont S.J."/>
            <person name="Cotton J.A."/>
            <person name="Harris D."/>
            <person name="Hill-Cawthorne G.A."/>
            <person name="Konen-Waisman S."/>
            <person name="Latham S.M."/>
            <person name="Mourier T."/>
            <person name="Norton R."/>
            <person name="Quail M.A."/>
            <person name="Sanders M."/>
            <person name="Shanmugam D."/>
            <person name="Sohal A."/>
            <person name="Wasmuth J.D."/>
            <person name="Brunk B."/>
            <person name="Grigg M.E."/>
            <person name="Howard J.C."/>
            <person name="Parkinson J."/>
            <person name="Roos D.S."/>
            <person name="Trees A.J."/>
            <person name="Berriman M."/>
            <person name="Pain A."/>
            <person name="Wastling J.M."/>
        </authorList>
    </citation>
    <scope>NUCLEOTIDE SEQUENCE [LARGE SCALE GENOMIC DNA]</scope>
    <source>
        <strain evidence="10">Liverpool</strain>
    </source>
</reference>
<feature type="region of interest" description="Disordered" evidence="6">
    <location>
        <begin position="275"/>
        <end position="311"/>
    </location>
</feature>
<reference evidence="8" key="1">
    <citation type="submission" date="2011-02" db="EMBL/GenBank/DDBJ databases">
        <authorList>
            <person name="Aslett M."/>
        </authorList>
    </citation>
    <scope>NUCLEOTIDE SEQUENCE</scope>
    <source>
        <strain evidence="8">Liverpool</strain>
    </source>
</reference>
<dbReference type="FunFam" id="3.30.70.20:FF:000042">
    <property type="entry name" value="Cytosolic Fe-S cluster assembly factor NAR1"/>
    <property type="match status" value="1"/>
</dbReference>
<evidence type="ECO:0000256" key="3">
    <source>
        <dbReference type="ARBA" id="ARBA00022723"/>
    </source>
</evidence>
<reference evidence="9" key="4">
    <citation type="journal article" date="2015" name="PLoS ONE">
        <title>Comprehensive Evaluation of Toxoplasma gondii VEG and Neospora caninum LIV Genomes with Tachyzoite Stage Transcriptome and Proteome Defines Novel Transcript Features.</title>
        <authorList>
            <person name="Ramaprasad A."/>
            <person name="Mourier T."/>
            <person name="Naeem R."/>
            <person name="Malas T.B."/>
            <person name="Moussa E."/>
            <person name="Panigrahi A."/>
            <person name="Vermont S.J."/>
            <person name="Otto T.D."/>
            <person name="Wastling J."/>
            <person name="Pain A."/>
        </authorList>
    </citation>
    <scope>NUCLEOTIDE SEQUENCE</scope>
    <source>
        <strain evidence="9">Liverpool</strain>
    </source>
</reference>
<dbReference type="InParanoid" id="F0VE26"/>
<feature type="domain" description="Iron hydrogenase large subunit C-terminal" evidence="7">
    <location>
        <begin position="317"/>
        <end position="366"/>
    </location>
</feature>
<feature type="domain" description="Iron hydrogenase large subunit C-terminal" evidence="7">
    <location>
        <begin position="523"/>
        <end position="786"/>
    </location>
</feature>
<evidence type="ECO:0000259" key="7">
    <source>
        <dbReference type="Pfam" id="PF02906"/>
    </source>
</evidence>
<keyword evidence="2" id="KW-0004">4Fe-4S</keyword>
<dbReference type="Pfam" id="PF02906">
    <property type="entry name" value="Fe_hyd_lg_C"/>
    <property type="match status" value="3"/>
</dbReference>
<dbReference type="InterPro" id="IPR004108">
    <property type="entry name" value="Fe_hydrogenase_lsu_C"/>
</dbReference>
<gene>
    <name evidence="9" type="ORF">BN1204_017610</name>
    <name evidence="8" type="ORF">NCLIV_0176</name>
</gene>
<dbReference type="InterPro" id="IPR050340">
    <property type="entry name" value="Cytosolic_Fe-S_CAF"/>
</dbReference>
<feature type="compositionally biased region" description="Polar residues" evidence="6">
    <location>
        <begin position="290"/>
        <end position="299"/>
    </location>
</feature>
<dbReference type="EMBL" id="LN714480">
    <property type="protein sequence ID" value="CEL65930.1"/>
    <property type="molecule type" value="Genomic_DNA"/>
</dbReference>
<dbReference type="RefSeq" id="XP_003882002.1">
    <property type="nucleotide sequence ID" value="XM_003881953.1"/>
</dbReference>
<dbReference type="SUPFAM" id="SSF53920">
    <property type="entry name" value="Fe-only hydrogenase"/>
    <property type="match status" value="1"/>
</dbReference>
<name>F0VE26_NEOCL</name>
<keyword evidence="4" id="KW-0408">Iron</keyword>
<evidence type="ECO:0000256" key="4">
    <source>
        <dbReference type="ARBA" id="ARBA00023004"/>
    </source>
</evidence>
<evidence type="ECO:0000256" key="6">
    <source>
        <dbReference type="SAM" id="MobiDB-lite"/>
    </source>
</evidence>
<evidence type="ECO:0000256" key="5">
    <source>
        <dbReference type="ARBA" id="ARBA00023014"/>
    </source>
</evidence>
<dbReference type="OrthoDB" id="10253113at2759"/>
<evidence type="ECO:0000313" key="8">
    <source>
        <dbReference type="EMBL" id="CBZ51969.1"/>
    </source>
</evidence>
<comment type="similarity">
    <text evidence="1">Belongs to the NARF family.</text>
</comment>
<dbReference type="PANTHER" id="PTHR11615">
    <property type="entry name" value="NITRATE, FORMATE, IRON DEHYDROGENASE"/>
    <property type="match status" value="1"/>
</dbReference>
<dbReference type="eggNOG" id="KOG2439">
    <property type="taxonomic scope" value="Eukaryota"/>
</dbReference>
<dbReference type="VEuPathDB" id="ToxoDB:NCLIV_0176"/>
<keyword evidence="10" id="KW-1185">Reference proteome</keyword>
<feature type="compositionally biased region" description="Basic and acidic residues" evidence="6">
    <location>
        <begin position="275"/>
        <end position="289"/>
    </location>
</feature>
<organism evidence="8 10">
    <name type="scientific">Neospora caninum (strain Liverpool)</name>
    <dbReference type="NCBI Taxonomy" id="572307"/>
    <lineage>
        <taxon>Eukaryota</taxon>
        <taxon>Sar</taxon>
        <taxon>Alveolata</taxon>
        <taxon>Apicomplexa</taxon>
        <taxon>Conoidasida</taxon>
        <taxon>Coccidia</taxon>
        <taxon>Eucoccidiorida</taxon>
        <taxon>Eimeriorina</taxon>
        <taxon>Sarcocystidae</taxon>
        <taxon>Neospora</taxon>
    </lineage>
</organism>
<dbReference type="GO" id="GO:0046872">
    <property type="term" value="F:metal ion binding"/>
    <property type="evidence" value="ECO:0007669"/>
    <property type="project" value="UniProtKB-KW"/>
</dbReference>
<feature type="compositionally biased region" description="Basic and acidic residues" evidence="6">
    <location>
        <begin position="711"/>
        <end position="726"/>
    </location>
</feature>
<accession>F0VE26</accession>